<dbReference type="InterPro" id="IPR050984">
    <property type="entry name" value="Gfo/Idh/MocA_domain"/>
</dbReference>
<accession>A0A3A6V4S7</accession>
<organism evidence="5 6">
    <name type="scientific">Legionella pneumophila subsp. pneumophila</name>
    <dbReference type="NCBI Taxonomy" id="91891"/>
    <lineage>
        <taxon>Bacteria</taxon>
        <taxon>Pseudomonadati</taxon>
        <taxon>Pseudomonadota</taxon>
        <taxon>Gammaproteobacteria</taxon>
        <taxon>Legionellales</taxon>
        <taxon>Legionellaceae</taxon>
        <taxon>Legionella</taxon>
    </lineage>
</organism>
<evidence type="ECO:0000256" key="2">
    <source>
        <dbReference type="ARBA" id="ARBA00023002"/>
    </source>
</evidence>
<dbReference type="InterPro" id="IPR055170">
    <property type="entry name" value="GFO_IDH_MocA-like_dom"/>
</dbReference>
<evidence type="ECO:0000256" key="1">
    <source>
        <dbReference type="ARBA" id="ARBA00010928"/>
    </source>
</evidence>
<feature type="domain" description="GFO/IDH/MocA-like oxidoreductase" evidence="4">
    <location>
        <begin position="158"/>
        <end position="268"/>
    </location>
</feature>
<dbReference type="EMBL" id="QWDR01000002">
    <property type="protein sequence ID" value="RJY29970.1"/>
    <property type="molecule type" value="Genomic_DNA"/>
</dbReference>
<dbReference type="PANTHER" id="PTHR22604">
    <property type="entry name" value="OXIDOREDUCTASES"/>
    <property type="match status" value="1"/>
</dbReference>
<feature type="domain" description="Gfo/Idh/MocA-like oxidoreductase N-terminal" evidence="3">
    <location>
        <begin position="30"/>
        <end position="146"/>
    </location>
</feature>
<evidence type="ECO:0000313" key="6">
    <source>
        <dbReference type="Proteomes" id="UP000277145"/>
    </source>
</evidence>
<reference evidence="5 6" key="1">
    <citation type="submission" date="2018-08" db="EMBL/GenBank/DDBJ databases">
        <title>Genome Sequences of Legionella pneumophila subsp. pneumophila Isolates, Recovered from a Drinking Water System in a Large Builging.</title>
        <authorList>
            <person name="Gomez-Alvarez V."/>
            <person name="Boczek L."/>
            <person name="King D."/>
            <person name="Pemberton A."/>
            <person name="Pfaller S."/>
            <person name="Rodgers M."/>
            <person name="Santodomingo J."/>
            <person name="Revetta R."/>
        </authorList>
    </citation>
    <scope>NUCLEOTIDE SEQUENCE [LARGE SCALE GENOMIC DNA]</scope>
    <source>
        <strain evidence="5 6">L01C.1</strain>
    </source>
</reference>
<dbReference type="Pfam" id="PF01408">
    <property type="entry name" value="GFO_IDH_MocA"/>
    <property type="match status" value="1"/>
</dbReference>
<protein>
    <submittedName>
        <fullName evidence="5">Gfo/Idh/MocA family oxidoreductase</fullName>
    </submittedName>
</protein>
<dbReference type="Gene3D" id="3.30.360.10">
    <property type="entry name" value="Dihydrodipicolinate Reductase, domain 2"/>
    <property type="match status" value="1"/>
</dbReference>
<dbReference type="Pfam" id="PF22725">
    <property type="entry name" value="GFO_IDH_MocA_C3"/>
    <property type="match status" value="1"/>
</dbReference>
<keyword evidence="2" id="KW-0560">Oxidoreductase</keyword>
<evidence type="ECO:0000259" key="4">
    <source>
        <dbReference type="Pfam" id="PF22725"/>
    </source>
</evidence>
<comment type="caution">
    <text evidence="5">The sequence shown here is derived from an EMBL/GenBank/DDBJ whole genome shotgun (WGS) entry which is preliminary data.</text>
</comment>
<dbReference type="PANTHER" id="PTHR22604:SF105">
    <property type="entry name" value="TRANS-1,2-DIHYDROBENZENE-1,2-DIOL DEHYDROGENASE"/>
    <property type="match status" value="1"/>
</dbReference>
<dbReference type="GO" id="GO:0016491">
    <property type="term" value="F:oxidoreductase activity"/>
    <property type="evidence" value="ECO:0007669"/>
    <property type="project" value="UniProtKB-KW"/>
</dbReference>
<evidence type="ECO:0000259" key="3">
    <source>
        <dbReference type="Pfam" id="PF01408"/>
    </source>
</evidence>
<name>A0A3A6V4S7_LEGPN</name>
<evidence type="ECO:0000313" key="5">
    <source>
        <dbReference type="EMBL" id="RJY29970.1"/>
    </source>
</evidence>
<dbReference type="GO" id="GO:0000166">
    <property type="term" value="F:nucleotide binding"/>
    <property type="evidence" value="ECO:0007669"/>
    <property type="project" value="InterPro"/>
</dbReference>
<dbReference type="Gene3D" id="3.40.50.720">
    <property type="entry name" value="NAD(P)-binding Rossmann-like Domain"/>
    <property type="match status" value="1"/>
</dbReference>
<dbReference type="InterPro" id="IPR036291">
    <property type="entry name" value="NAD(P)-bd_dom_sf"/>
</dbReference>
<dbReference type="AlphaFoldDB" id="A0A3A6V4S7"/>
<gene>
    <name evidence="5" type="ORF">D1H98_11380</name>
</gene>
<dbReference type="SUPFAM" id="SSF55347">
    <property type="entry name" value="Glyceraldehyde-3-phosphate dehydrogenase-like, C-terminal domain"/>
    <property type="match status" value="1"/>
</dbReference>
<dbReference type="Proteomes" id="UP000277145">
    <property type="component" value="Unassembled WGS sequence"/>
</dbReference>
<dbReference type="SUPFAM" id="SSF51735">
    <property type="entry name" value="NAD(P)-binding Rossmann-fold domains"/>
    <property type="match status" value="1"/>
</dbReference>
<dbReference type="InterPro" id="IPR000683">
    <property type="entry name" value="Gfo/Idh/MocA-like_OxRdtase_N"/>
</dbReference>
<comment type="similarity">
    <text evidence="1">Belongs to the Gfo/Idh/MocA family.</text>
</comment>
<sequence>MLWFYSCHLCVLIYSQQFFSRKEYMDNATIKWGILGTSFISEVMANAIQESKTSELVAIGSRTSEIAKRFSEKFAIPKYYDNYQSLILDSDIDVVYIGLPNHLHKEWIIRCAQAGKNILCEKPFVIGIEEIHEVISVIERTNVFCMEALMYRYHPFIKKLQEIIQSNTIGKIKLYNATYTANIAEIANPVAGGSIRNLGCYPISLVRLLANAEPIEIRGIGRMNSTNNTDSQASVLLKFEDDSIAAVSTADDIEMHWQFEVYGTKGHLKVDTNPWLPGCEGNKIYLSLNTESTPREISVKAEKSLYTYQIDCINEQVLKGDSRQFSKMSLLDSMGNTIVLETWLKQILPSKPSLELSRLKDRLPHA</sequence>
<proteinExistence type="inferred from homology"/>